<dbReference type="EMBL" id="MH802036">
    <property type="protein sequence ID" value="QBZ78382.1"/>
    <property type="molecule type" value="Genomic_RNA"/>
</dbReference>
<sequence>MDLGEFIGRSSDYSGCVSALDLFSIRDLAVDQGYSSLEELILNAHWEEGRASRAKALGVLVSVLLNKNKALSLNYTLFAKLGVRDPVIVLEHYLDYLVCRRRLPPIDLLDLTDKKLKVQLRGKSLSGSIEVNNTFVVRSRVGNNKTSHRLDQLDQVILGHVES</sequence>
<proteinExistence type="predicted"/>
<name>A0A4D6E9S6_9VIRU</name>
<protein>
    <submittedName>
        <fullName evidence="1">Uncharacterized protein</fullName>
    </submittedName>
</protein>
<reference evidence="1" key="1">
    <citation type="submission" date="2018-08" db="EMBL/GenBank/DDBJ databases">
        <authorList>
            <person name="Rott M.E."/>
            <person name="Phelan J."/>
            <person name="Boyes I."/>
            <person name="Thornton S."/>
            <person name="Belton M."/>
            <person name="Rast H."/>
        </authorList>
    </citation>
    <scope>NUCLEOTIDE SEQUENCE</scope>
    <source>
        <strain evidence="1">14G442</strain>
    </source>
</reference>
<organism evidence="1">
    <name type="scientific">Grapevine virus H</name>
    <dbReference type="NCBI Taxonomy" id="2045345"/>
    <lineage>
        <taxon>Viruses</taxon>
        <taxon>Riboviria</taxon>
        <taxon>Orthornavirae</taxon>
        <taxon>Kitrinoviricota</taxon>
        <taxon>Alsuviricetes</taxon>
        <taxon>Tymovirales</taxon>
        <taxon>Betaflexiviridae</taxon>
        <taxon>Trivirinae</taxon>
        <taxon>Vitivirus</taxon>
        <taxon>Vitivirus etavitis</taxon>
    </lineage>
</organism>
<evidence type="ECO:0000313" key="1">
    <source>
        <dbReference type="EMBL" id="QBZ78382.1"/>
    </source>
</evidence>
<accession>A0A4D6E9S6</accession>